<organism evidence="1 2">
    <name type="scientific">Punica granatum</name>
    <name type="common">Pomegranate</name>
    <dbReference type="NCBI Taxonomy" id="22663"/>
    <lineage>
        <taxon>Eukaryota</taxon>
        <taxon>Viridiplantae</taxon>
        <taxon>Streptophyta</taxon>
        <taxon>Embryophyta</taxon>
        <taxon>Tracheophyta</taxon>
        <taxon>Spermatophyta</taxon>
        <taxon>Magnoliopsida</taxon>
        <taxon>eudicotyledons</taxon>
        <taxon>Gunneridae</taxon>
        <taxon>Pentapetalae</taxon>
        <taxon>rosids</taxon>
        <taxon>malvids</taxon>
        <taxon>Myrtales</taxon>
        <taxon>Lythraceae</taxon>
        <taxon>Punica</taxon>
    </lineage>
</organism>
<keyword evidence="2" id="KW-1185">Reference proteome</keyword>
<proteinExistence type="predicted"/>
<accession>A0A2I0KAS8</accession>
<evidence type="ECO:0000313" key="2">
    <source>
        <dbReference type="Proteomes" id="UP000233551"/>
    </source>
</evidence>
<dbReference type="EMBL" id="PGOL01000737">
    <property type="protein sequence ID" value="PKI65648.1"/>
    <property type="molecule type" value="Genomic_DNA"/>
</dbReference>
<name>A0A2I0KAS8_PUNGR</name>
<evidence type="ECO:0000313" key="1">
    <source>
        <dbReference type="EMBL" id="PKI65648.1"/>
    </source>
</evidence>
<sequence length="88" mass="9001">MVQLRQPLPCNLSMAVLSSARTWGADGRQHLLQGGGATGAAVFVDRRVSVSATMNGSGRALKGGGSASNVAAELNMEGEILGWGEEMG</sequence>
<reference evidence="1 2" key="1">
    <citation type="submission" date="2017-11" db="EMBL/GenBank/DDBJ databases">
        <title>De-novo sequencing of pomegranate (Punica granatum L.) genome.</title>
        <authorList>
            <person name="Akparov Z."/>
            <person name="Amiraslanov A."/>
            <person name="Hajiyeva S."/>
            <person name="Abbasov M."/>
            <person name="Kaur K."/>
            <person name="Hamwieh A."/>
            <person name="Solovyev V."/>
            <person name="Salamov A."/>
            <person name="Braich B."/>
            <person name="Kosarev P."/>
            <person name="Mahmoud A."/>
            <person name="Hajiyev E."/>
            <person name="Babayeva S."/>
            <person name="Izzatullayeva V."/>
            <person name="Mammadov A."/>
            <person name="Mammadov A."/>
            <person name="Sharifova S."/>
            <person name="Ojaghi J."/>
            <person name="Eynullazada K."/>
            <person name="Bayramov B."/>
            <person name="Abdulazimova A."/>
            <person name="Shahmuradov I."/>
        </authorList>
    </citation>
    <scope>NUCLEOTIDE SEQUENCE [LARGE SCALE GENOMIC DNA]</scope>
    <source>
        <strain evidence="2">cv. AG2017</strain>
        <tissue evidence="1">Leaf</tissue>
    </source>
</reference>
<dbReference type="Proteomes" id="UP000233551">
    <property type="component" value="Unassembled WGS sequence"/>
</dbReference>
<protein>
    <submittedName>
        <fullName evidence="1">Uncharacterized protein</fullName>
    </submittedName>
</protein>
<dbReference type="AlphaFoldDB" id="A0A2I0KAS8"/>
<comment type="caution">
    <text evidence="1">The sequence shown here is derived from an EMBL/GenBank/DDBJ whole genome shotgun (WGS) entry which is preliminary data.</text>
</comment>
<gene>
    <name evidence="1" type="ORF">CRG98_013943</name>
</gene>